<accession>A0A9W8UYJ8</accession>
<dbReference type="InterPro" id="IPR051609">
    <property type="entry name" value="NmrA/Isoflavone_reductase-like"/>
</dbReference>
<proteinExistence type="predicted"/>
<dbReference type="AlphaFoldDB" id="A0A9W8UYJ8"/>
<comment type="caution">
    <text evidence="4">The sequence shown here is derived from an EMBL/GenBank/DDBJ whole genome shotgun (WGS) entry which is preliminary data.</text>
</comment>
<dbReference type="GO" id="GO:0016491">
    <property type="term" value="F:oxidoreductase activity"/>
    <property type="evidence" value="ECO:0007669"/>
    <property type="project" value="UniProtKB-KW"/>
</dbReference>
<evidence type="ECO:0000256" key="2">
    <source>
        <dbReference type="ARBA" id="ARBA00023002"/>
    </source>
</evidence>
<dbReference type="Pfam" id="PF05368">
    <property type="entry name" value="NmrA"/>
    <property type="match status" value="1"/>
</dbReference>
<reference evidence="4" key="1">
    <citation type="submission" date="2022-09" db="EMBL/GenBank/DDBJ databases">
        <title>Fusarium specimens isolated from Avocado Roots.</title>
        <authorList>
            <person name="Stajich J."/>
            <person name="Roper C."/>
            <person name="Heimlech-Rivalta G."/>
        </authorList>
    </citation>
    <scope>NUCLEOTIDE SEQUENCE</scope>
    <source>
        <strain evidence="4">A02</strain>
    </source>
</reference>
<evidence type="ECO:0000259" key="3">
    <source>
        <dbReference type="Pfam" id="PF05368"/>
    </source>
</evidence>
<name>A0A9W8UYJ8_9HYPO</name>
<dbReference type="PANTHER" id="PTHR47706">
    <property type="entry name" value="NMRA-LIKE FAMILY PROTEIN"/>
    <property type="match status" value="1"/>
</dbReference>
<dbReference type="EMBL" id="JAOQAV010000022">
    <property type="protein sequence ID" value="KAJ4185747.1"/>
    <property type="molecule type" value="Genomic_DNA"/>
</dbReference>
<dbReference type="InterPro" id="IPR008030">
    <property type="entry name" value="NmrA-like"/>
</dbReference>
<evidence type="ECO:0000313" key="4">
    <source>
        <dbReference type="EMBL" id="KAJ4185747.1"/>
    </source>
</evidence>
<protein>
    <recommendedName>
        <fullName evidence="3">NmrA-like domain-containing protein</fullName>
    </recommendedName>
</protein>
<keyword evidence="2" id="KW-0560">Oxidoreductase</keyword>
<dbReference type="InterPro" id="IPR036291">
    <property type="entry name" value="NAD(P)-bd_dom_sf"/>
</dbReference>
<evidence type="ECO:0000256" key="1">
    <source>
        <dbReference type="ARBA" id="ARBA00022857"/>
    </source>
</evidence>
<dbReference type="Gene3D" id="3.40.50.720">
    <property type="entry name" value="NAD(P)-binding Rossmann-like Domain"/>
    <property type="match status" value="1"/>
</dbReference>
<gene>
    <name evidence="4" type="ORF">NW755_008198</name>
</gene>
<dbReference type="PANTHER" id="PTHR47706:SF9">
    <property type="entry name" value="NMRA-LIKE DOMAIN-CONTAINING PROTEIN-RELATED"/>
    <property type="match status" value="1"/>
</dbReference>
<dbReference type="Proteomes" id="UP001152087">
    <property type="component" value="Unassembled WGS sequence"/>
</dbReference>
<sequence length="308" mass="34011">MLVLIAGITGSLGQRLASNALSRGLSVRGLGRDATKLQPSISKELESFVTSTSCYDLDALDQAVQGVDGIICCYAPNPILNLDGALLLLRAAEKAGVKVFVAPSWNNDWTKINFGDFTHYDTHIAFEQHAAVTSSIRPVYLFTGVFSDLLLTNYGPGSFTLDDQGKATLQYWADGNTRKTSWSSQDDAAAWTIEIFLNGEGVQEGKGGFFRFHSGEVSMEELAEAYRRISGREIEVKSAGSLEGLERDLTRLRLEHGRAKHWEYSKQAVALLDLKGSWKLDADELTVLDHIKKPRTLEECLKEHLKLT</sequence>
<organism evidence="4 5">
    <name type="scientific">Fusarium falciforme</name>
    <dbReference type="NCBI Taxonomy" id="195108"/>
    <lineage>
        <taxon>Eukaryota</taxon>
        <taxon>Fungi</taxon>
        <taxon>Dikarya</taxon>
        <taxon>Ascomycota</taxon>
        <taxon>Pezizomycotina</taxon>
        <taxon>Sordariomycetes</taxon>
        <taxon>Hypocreomycetidae</taxon>
        <taxon>Hypocreales</taxon>
        <taxon>Nectriaceae</taxon>
        <taxon>Fusarium</taxon>
        <taxon>Fusarium solani species complex</taxon>
    </lineage>
</organism>
<feature type="domain" description="NmrA-like" evidence="3">
    <location>
        <begin position="2"/>
        <end position="299"/>
    </location>
</feature>
<keyword evidence="5" id="KW-1185">Reference proteome</keyword>
<dbReference type="SUPFAM" id="SSF51735">
    <property type="entry name" value="NAD(P)-binding Rossmann-fold domains"/>
    <property type="match status" value="1"/>
</dbReference>
<keyword evidence="1" id="KW-0521">NADP</keyword>
<evidence type="ECO:0000313" key="5">
    <source>
        <dbReference type="Proteomes" id="UP001152087"/>
    </source>
</evidence>